<evidence type="ECO:0000313" key="2">
    <source>
        <dbReference type="Proteomes" id="UP000735302"/>
    </source>
</evidence>
<dbReference type="Proteomes" id="UP000735302">
    <property type="component" value="Unassembled WGS sequence"/>
</dbReference>
<reference evidence="1 2" key="1">
    <citation type="journal article" date="2021" name="Elife">
        <title>Chloroplast acquisition without the gene transfer in kleptoplastic sea slugs, Plakobranchus ocellatus.</title>
        <authorList>
            <person name="Maeda T."/>
            <person name="Takahashi S."/>
            <person name="Yoshida T."/>
            <person name="Shimamura S."/>
            <person name="Takaki Y."/>
            <person name="Nagai Y."/>
            <person name="Toyoda A."/>
            <person name="Suzuki Y."/>
            <person name="Arimoto A."/>
            <person name="Ishii H."/>
            <person name="Satoh N."/>
            <person name="Nishiyama T."/>
            <person name="Hasebe M."/>
            <person name="Maruyama T."/>
            <person name="Minagawa J."/>
            <person name="Obokata J."/>
            <person name="Shigenobu S."/>
        </authorList>
    </citation>
    <scope>NUCLEOTIDE SEQUENCE [LARGE SCALE GENOMIC DNA]</scope>
</reference>
<sequence>MVPVVSILCFNALSSPQEPLQCNVGFCIASPQQGDLGLPCPPSGWGADAGAQTFNKRSQGSQVTVPLSDAPMM</sequence>
<name>A0AAV4CLF4_9GAST</name>
<dbReference type="EMBL" id="BLXT01006630">
    <property type="protein sequence ID" value="GFO32550.1"/>
    <property type="molecule type" value="Genomic_DNA"/>
</dbReference>
<comment type="caution">
    <text evidence="1">The sequence shown here is derived from an EMBL/GenBank/DDBJ whole genome shotgun (WGS) entry which is preliminary data.</text>
</comment>
<keyword evidence="2" id="KW-1185">Reference proteome</keyword>
<evidence type="ECO:0000313" key="1">
    <source>
        <dbReference type="EMBL" id="GFO32550.1"/>
    </source>
</evidence>
<gene>
    <name evidence="1" type="ORF">PoB_005905500</name>
</gene>
<accession>A0AAV4CLF4</accession>
<dbReference type="AlphaFoldDB" id="A0AAV4CLF4"/>
<proteinExistence type="predicted"/>
<protein>
    <submittedName>
        <fullName evidence="1">Uncharacterized protein</fullName>
    </submittedName>
</protein>
<organism evidence="1 2">
    <name type="scientific">Plakobranchus ocellatus</name>
    <dbReference type="NCBI Taxonomy" id="259542"/>
    <lineage>
        <taxon>Eukaryota</taxon>
        <taxon>Metazoa</taxon>
        <taxon>Spiralia</taxon>
        <taxon>Lophotrochozoa</taxon>
        <taxon>Mollusca</taxon>
        <taxon>Gastropoda</taxon>
        <taxon>Heterobranchia</taxon>
        <taxon>Euthyneura</taxon>
        <taxon>Panpulmonata</taxon>
        <taxon>Sacoglossa</taxon>
        <taxon>Placobranchoidea</taxon>
        <taxon>Plakobranchidae</taxon>
        <taxon>Plakobranchus</taxon>
    </lineage>
</organism>